<dbReference type="Bgee" id="ENSMUSG00000036934">
    <property type="expression patterns" value="Expressed in secondary oocyte and 86 other cell types or tissues"/>
</dbReference>
<sequence length="40" mass="4537">MSATRAKKVKMATKSCPECDQQKTSTRPRGGEQRELGERR</sequence>
<proteinExistence type="predicted"/>
<dbReference type="AlphaFoldDB" id="A0A1B0GRH9"/>
<evidence type="ECO:0000256" key="1">
    <source>
        <dbReference type="SAM" id="MobiDB-lite"/>
    </source>
</evidence>
<dbReference type="MGI" id="MGI:1913964">
    <property type="gene designation" value="4921524J17Rik"/>
</dbReference>
<reference evidence="2" key="4">
    <citation type="submission" date="2025-09" db="UniProtKB">
        <authorList>
            <consortium name="Ensembl"/>
        </authorList>
    </citation>
    <scope>IDENTIFICATION</scope>
    <source>
        <strain evidence="2">C57BL/6J</strain>
    </source>
</reference>
<dbReference type="Ensembl" id="ENSMUST00000209355.2">
    <property type="protein sequence ID" value="ENSMUSP00000147531.2"/>
    <property type="gene ID" value="ENSMUSG00000036934.10"/>
</dbReference>
<dbReference type="ExpressionAtlas" id="A0A1B0GRH9">
    <property type="expression patterns" value="baseline and differential"/>
</dbReference>
<dbReference type="Proteomes" id="UP000000589">
    <property type="component" value="Chromosome 8"/>
</dbReference>
<dbReference type="OrthoDB" id="5981040at2759"/>
<name>A0A1B0GRH9_MOUSE</name>
<keyword evidence="4" id="KW-1185">Reference proteome</keyword>
<evidence type="ECO:0000313" key="3">
    <source>
        <dbReference type="MGI" id="MGI:1913964"/>
    </source>
</evidence>
<reference evidence="2 4" key="1">
    <citation type="journal article" date="2009" name="PLoS Biol.">
        <title>Lineage-specific biology revealed by a finished genome assembly of the mouse.</title>
        <authorList>
            <consortium name="Mouse Genome Sequencing Consortium"/>
            <person name="Church D.M."/>
            <person name="Goodstadt L."/>
            <person name="Hillier L.W."/>
            <person name="Zody M.C."/>
            <person name="Goldstein S."/>
            <person name="She X."/>
            <person name="Bult C.J."/>
            <person name="Agarwala R."/>
            <person name="Cherry J.L."/>
            <person name="DiCuccio M."/>
            <person name="Hlavina W."/>
            <person name="Kapustin Y."/>
            <person name="Meric P."/>
            <person name="Maglott D."/>
            <person name="Birtle Z."/>
            <person name="Marques A.C."/>
            <person name="Graves T."/>
            <person name="Zhou S."/>
            <person name="Teague B."/>
            <person name="Potamousis K."/>
            <person name="Churas C."/>
            <person name="Place M."/>
            <person name="Herschleb J."/>
            <person name="Runnheim R."/>
            <person name="Forrest D."/>
            <person name="Amos-Landgraf J."/>
            <person name="Schwartz D.C."/>
            <person name="Cheng Z."/>
            <person name="Lindblad-Toh K."/>
            <person name="Eichler E.E."/>
            <person name="Ponting C.P."/>
        </authorList>
    </citation>
    <scope>NUCLEOTIDE SEQUENCE [LARGE SCALE GENOMIC DNA]</scope>
    <source>
        <strain evidence="2 4">C57BL/6J</strain>
    </source>
</reference>
<evidence type="ECO:0000313" key="4">
    <source>
        <dbReference type="Proteomes" id="UP000000589"/>
    </source>
</evidence>
<feature type="region of interest" description="Disordered" evidence="1">
    <location>
        <begin position="1"/>
        <end position="40"/>
    </location>
</feature>
<accession>A0A1B0GRH9</accession>
<reference evidence="2" key="3">
    <citation type="submission" date="2025-08" db="UniProtKB">
        <authorList>
            <consortium name="Ensembl"/>
        </authorList>
    </citation>
    <scope>IDENTIFICATION</scope>
    <source>
        <strain evidence="2">C57BL/6J</strain>
    </source>
</reference>
<dbReference type="GeneTree" id="ENSGT00390000009505"/>
<dbReference type="VEuPathDB" id="HostDB:ENSMUSG00000036934"/>
<protein>
    <submittedName>
        <fullName evidence="2">RIKEN cDNA 4921524J17 gene</fullName>
    </submittedName>
</protein>
<feature type="compositionally biased region" description="Basic residues" evidence="1">
    <location>
        <begin position="1"/>
        <end position="11"/>
    </location>
</feature>
<evidence type="ECO:0000313" key="2">
    <source>
        <dbReference type="Ensembl" id="ENSMUSP00000147531.2"/>
    </source>
</evidence>
<organism evidence="2 4">
    <name type="scientific">Mus musculus</name>
    <name type="common">Mouse</name>
    <dbReference type="NCBI Taxonomy" id="10090"/>
    <lineage>
        <taxon>Eukaryota</taxon>
        <taxon>Metazoa</taxon>
        <taxon>Chordata</taxon>
        <taxon>Craniata</taxon>
        <taxon>Vertebrata</taxon>
        <taxon>Euteleostomi</taxon>
        <taxon>Mammalia</taxon>
        <taxon>Eutheria</taxon>
        <taxon>Euarchontoglires</taxon>
        <taxon>Glires</taxon>
        <taxon>Rodentia</taxon>
        <taxon>Myomorpha</taxon>
        <taxon>Muroidea</taxon>
        <taxon>Muridae</taxon>
        <taxon>Murinae</taxon>
        <taxon>Mus</taxon>
        <taxon>Mus</taxon>
    </lineage>
</organism>
<reference evidence="2 4" key="2">
    <citation type="journal article" date="2011" name="PLoS Biol.">
        <title>Modernizing reference genome assemblies.</title>
        <authorList>
            <person name="Church D.M."/>
            <person name="Schneider V.A."/>
            <person name="Graves T."/>
            <person name="Auger K."/>
            <person name="Cunningham F."/>
            <person name="Bouk N."/>
            <person name="Chen H.C."/>
            <person name="Agarwala R."/>
            <person name="McLaren W.M."/>
            <person name="Ritchie G.R."/>
            <person name="Albracht D."/>
            <person name="Kremitzki M."/>
            <person name="Rock S."/>
            <person name="Kotkiewicz H."/>
            <person name="Kremitzki C."/>
            <person name="Wollam A."/>
            <person name="Trani L."/>
            <person name="Fulton L."/>
            <person name="Fulton R."/>
            <person name="Matthews L."/>
            <person name="Whitehead S."/>
            <person name="Chow W."/>
            <person name="Torrance J."/>
            <person name="Dunn M."/>
            <person name="Harden G."/>
            <person name="Threadgold G."/>
            <person name="Wood J."/>
            <person name="Collins J."/>
            <person name="Heath P."/>
            <person name="Griffiths G."/>
            <person name="Pelan S."/>
            <person name="Grafham D."/>
            <person name="Eichler E.E."/>
            <person name="Weinstock G."/>
            <person name="Mardis E.R."/>
            <person name="Wilson R.K."/>
            <person name="Howe K."/>
            <person name="Flicek P."/>
            <person name="Hubbard T."/>
        </authorList>
    </citation>
    <scope>NUCLEOTIDE SEQUENCE [LARGE SCALE GENOMIC DNA]</scope>
    <source>
        <strain evidence="2 4">C57BL/6J</strain>
    </source>
</reference>
<feature type="compositionally biased region" description="Basic and acidic residues" evidence="1">
    <location>
        <begin position="29"/>
        <end position="40"/>
    </location>
</feature>
<dbReference type="AGR" id="MGI:1913964"/>
<dbReference type="Antibodypedia" id="52031">
    <property type="antibodies" value="45 antibodies from 11 providers"/>
</dbReference>
<gene>
    <name evidence="2 3" type="primary">4921524J17Rik</name>
</gene>